<dbReference type="PROSITE" id="PS51891">
    <property type="entry name" value="CENP_V_GFA"/>
    <property type="match status" value="1"/>
</dbReference>
<evidence type="ECO:0000313" key="9">
    <source>
        <dbReference type="Proteomes" id="UP000182998"/>
    </source>
</evidence>
<dbReference type="HOGENOM" id="CLU_116419_0_0_6"/>
<dbReference type="PANTHER" id="PTHR33337:SF44">
    <property type="entry name" value="DUF636 DOMAIN PROTEIN (AFU_ORTHOLOGUE AFUA_1G09754)"/>
    <property type="match status" value="1"/>
</dbReference>
<dbReference type="STRING" id="451.B6N58_07730"/>
<gene>
    <name evidence="6" type="ORF">LMI_1573</name>
    <name evidence="7" type="ORF">SAMN02982997_00990</name>
</gene>
<dbReference type="Gene3D" id="2.170.150.70">
    <property type="match status" value="1"/>
</dbReference>
<comment type="similarity">
    <text evidence="1">Belongs to the Gfa family.</text>
</comment>
<evidence type="ECO:0000256" key="2">
    <source>
        <dbReference type="ARBA" id="ARBA00022723"/>
    </source>
</evidence>
<evidence type="ECO:0000256" key="3">
    <source>
        <dbReference type="ARBA" id="ARBA00022833"/>
    </source>
</evidence>
<organism evidence="6 8">
    <name type="scientific">Legionella micdadei</name>
    <name type="common">Tatlockia micdadei</name>
    <dbReference type="NCBI Taxonomy" id="451"/>
    <lineage>
        <taxon>Bacteria</taxon>
        <taxon>Pseudomonadati</taxon>
        <taxon>Pseudomonadota</taxon>
        <taxon>Gammaproteobacteria</taxon>
        <taxon>Legionellales</taxon>
        <taxon>Legionellaceae</taxon>
        <taxon>Legionella</taxon>
    </lineage>
</organism>
<evidence type="ECO:0000313" key="6">
    <source>
        <dbReference type="EMBL" id="CEG60873.1"/>
    </source>
</evidence>
<keyword evidence="2" id="KW-0479">Metal-binding</keyword>
<reference evidence="6" key="2">
    <citation type="submission" date="2014-09" db="EMBL/GenBank/DDBJ databases">
        <authorList>
            <person name="GOMEZ-VALERO Laura"/>
        </authorList>
    </citation>
    <scope>NUCLEOTIDE SEQUENCE</scope>
    <source>
        <strain evidence="6">ATCC33218</strain>
    </source>
</reference>
<protein>
    <submittedName>
        <fullName evidence="6">Glutathione-dependent formaldehyde-activating, GFA</fullName>
    </submittedName>
    <submittedName>
        <fullName evidence="7">Uncharacterized conserved protein</fullName>
    </submittedName>
</protein>
<evidence type="ECO:0000256" key="4">
    <source>
        <dbReference type="ARBA" id="ARBA00023239"/>
    </source>
</evidence>
<sequence length="169" mass="19620">MKLEGSCHCQSVHFTVESHTPYPYVHCYCSICRKTAGGGGYAINIMGQARTLQVTGKEFLTVYRAIMARDAQGHPTEISDGQRHFCKQCGSCLWIFDPHWSEWVYPFASAIDTPLPKPPEKMHILLDYAVKWCEIPKSQHDHWFSQFPEESIEEWHRRHHLYDNPNLNT</sequence>
<dbReference type="InterPro" id="IPR011057">
    <property type="entry name" value="Mss4-like_sf"/>
</dbReference>
<dbReference type="Proteomes" id="UP000032414">
    <property type="component" value="Chromosome I"/>
</dbReference>
<dbReference type="Proteomes" id="UP000182998">
    <property type="component" value="Unassembled WGS sequence"/>
</dbReference>
<name>A0A098GEG5_LEGMI</name>
<dbReference type="InterPro" id="IPR006913">
    <property type="entry name" value="CENP-V/GFA"/>
</dbReference>
<dbReference type="Pfam" id="PF04828">
    <property type="entry name" value="GFA"/>
    <property type="match status" value="1"/>
</dbReference>
<dbReference type="EMBL" id="LN614830">
    <property type="protein sequence ID" value="CEG60873.1"/>
    <property type="molecule type" value="Genomic_DNA"/>
</dbReference>
<dbReference type="RefSeq" id="WP_045099216.1">
    <property type="nucleotide sequence ID" value="NZ_CP020614.1"/>
</dbReference>
<dbReference type="GO" id="GO:0046872">
    <property type="term" value="F:metal ion binding"/>
    <property type="evidence" value="ECO:0007669"/>
    <property type="project" value="UniProtKB-KW"/>
</dbReference>
<keyword evidence="3" id="KW-0862">Zinc</keyword>
<dbReference type="OrthoDB" id="9786619at2"/>
<proteinExistence type="inferred from homology"/>
<accession>A0A098GEG5</accession>
<feature type="domain" description="CENP-V/GFA" evidence="5">
    <location>
        <begin position="3"/>
        <end position="129"/>
    </location>
</feature>
<keyword evidence="9" id="KW-1185">Reference proteome</keyword>
<evidence type="ECO:0000256" key="1">
    <source>
        <dbReference type="ARBA" id="ARBA00005495"/>
    </source>
</evidence>
<reference evidence="7 9" key="3">
    <citation type="submission" date="2016-10" db="EMBL/GenBank/DDBJ databases">
        <authorList>
            <person name="Varghese N."/>
            <person name="Submissions S."/>
        </authorList>
    </citation>
    <scope>NUCLEOTIDE SEQUENCE [LARGE SCALE GENOMIC DNA]</scope>
    <source>
        <strain evidence="7 9">ATCC 33218</strain>
    </source>
</reference>
<dbReference type="EMBL" id="FMVN01000004">
    <property type="protein sequence ID" value="SCY15809.1"/>
    <property type="molecule type" value="Genomic_DNA"/>
</dbReference>
<keyword evidence="4" id="KW-0456">Lyase</keyword>
<evidence type="ECO:0000259" key="5">
    <source>
        <dbReference type="PROSITE" id="PS51891"/>
    </source>
</evidence>
<reference evidence="8" key="1">
    <citation type="submission" date="2014-09" db="EMBL/GenBank/DDBJ databases">
        <authorList>
            <person name="Gomez-Valero L."/>
        </authorList>
    </citation>
    <scope>NUCLEOTIDE SEQUENCE [LARGE SCALE GENOMIC DNA]</scope>
    <source>
        <strain evidence="8">ATCC33218</strain>
    </source>
</reference>
<dbReference type="GO" id="GO:0016846">
    <property type="term" value="F:carbon-sulfur lyase activity"/>
    <property type="evidence" value="ECO:0007669"/>
    <property type="project" value="InterPro"/>
</dbReference>
<dbReference type="AlphaFoldDB" id="A0A098GEG5"/>
<dbReference type="SUPFAM" id="SSF51316">
    <property type="entry name" value="Mss4-like"/>
    <property type="match status" value="1"/>
</dbReference>
<dbReference type="PATRIC" id="fig|451.8.peg.2062"/>
<evidence type="ECO:0000313" key="8">
    <source>
        <dbReference type="Proteomes" id="UP000032414"/>
    </source>
</evidence>
<dbReference type="PANTHER" id="PTHR33337">
    <property type="entry name" value="GFA DOMAIN-CONTAINING PROTEIN"/>
    <property type="match status" value="1"/>
</dbReference>
<evidence type="ECO:0000313" key="7">
    <source>
        <dbReference type="EMBL" id="SCY15809.1"/>
    </source>
</evidence>
<dbReference type="KEGG" id="tmc:LMI_1573"/>